<dbReference type="EMBL" id="KN716192">
    <property type="protein sequence ID" value="KJH51032.1"/>
    <property type="molecule type" value="Genomic_DNA"/>
</dbReference>
<name>A0A0D8Y4B0_DICVI</name>
<dbReference type="OrthoDB" id="5871852at2759"/>
<dbReference type="AlphaFoldDB" id="A0A0D8Y4B0"/>
<evidence type="ECO:0000313" key="2">
    <source>
        <dbReference type="Proteomes" id="UP000053766"/>
    </source>
</evidence>
<proteinExistence type="predicted"/>
<sequence length="120" mass="13474">MYSVAASCVASVVGLGFIFNNGRGGNGYAAATAPITLNWWLTLQIGNQYIQIPYDDDYEEEVCIQPMDSFHGEPVPDDDELFESYVTQVAAGMRPKRKEEVIIEEKIPESTEKFEIDFLE</sequence>
<protein>
    <submittedName>
        <fullName evidence="1">Uncharacterized protein</fullName>
    </submittedName>
</protein>
<organism evidence="1 2">
    <name type="scientific">Dictyocaulus viviparus</name>
    <name type="common">Bovine lungworm</name>
    <dbReference type="NCBI Taxonomy" id="29172"/>
    <lineage>
        <taxon>Eukaryota</taxon>
        <taxon>Metazoa</taxon>
        <taxon>Ecdysozoa</taxon>
        <taxon>Nematoda</taxon>
        <taxon>Chromadorea</taxon>
        <taxon>Rhabditida</taxon>
        <taxon>Rhabditina</taxon>
        <taxon>Rhabditomorpha</taxon>
        <taxon>Strongyloidea</taxon>
        <taxon>Metastrongylidae</taxon>
        <taxon>Dictyocaulus</taxon>
    </lineage>
</organism>
<gene>
    <name evidence="1" type="ORF">DICVIV_02793</name>
</gene>
<reference evidence="2" key="2">
    <citation type="journal article" date="2016" name="Sci. Rep.">
        <title>Dictyocaulus viviparus genome, variome and transcriptome elucidate lungworm biology and support future intervention.</title>
        <authorList>
            <person name="McNulty S.N."/>
            <person name="Strube C."/>
            <person name="Rosa B.A."/>
            <person name="Martin J.C."/>
            <person name="Tyagi R."/>
            <person name="Choi Y.J."/>
            <person name="Wang Q."/>
            <person name="Hallsworth Pepin K."/>
            <person name="Zhang X."/>
            <person name="Ozersky P."/>
            <person name="Wilson R.K."/>
            <person name="Sternberg P.W."/>
            <person name="Gasser R.B."/>
            <person name="Mitreva M."/>
        </authorList>
    </citation>
    <scope>NUCLEOTIDE SEQUENCE [LARGE SCALE GENOMIC DNA]</scope>
    <source>
        <strain evidence="2">HannoverDv2000</strain>
    </source>
</reference>
<keyword evidence="2" id="KW-1185">Reference proteome</keyword>
<evidence type="ECO:0000313" key="1">
    <source>
        <dbReference type="EMBL" id="KJH51032.1"/>
    </source>
</evidence>
<accession>A0A0D8Y4B0</accession>
<reference evidence="1 2" key="1">
    <citation type="submission" date="2013-11" db="EMBL/GenBank/DDBJ databases">
        <title>Draft genome of the bovine lungworm Dictyocaulus viviparus.</title>
        <authorList>
            <person name="Mitreva M."/>
        </authorList>
    </citation>
    <scope>NUCLEOTIDE SEQUENCE [LARGE SCALE GENOMIC DNA]</scope>
    <source>
        <strain evidence="1 2">HannoverDv2000</strain>
    </source>
</reference>
<dbReference type="Proteomes" id="UP000053766">
    <property type="component" value="Unassembled WGS sequence"/>
</dbReference>